<gene>
    <name evidence="1" type="ORF">EKG35_10075</name>
</gene>
<accession>A0A3S0J313</accession>
<dbReference type="Proteomes" id="UP000276349">
    <property type="component" value="Unassembled WGS sequence"/>
</dbReference>
<proteinExistence type="predicted"/>
<dbReference type="AlphaFoldDB" id="A0A3S0J313"/>
<keyword evidence="2" id="KW-1185">Reference proteome</keyword>
<dbReference type="RefSeq" id="WP_126294328.1">
    <property type="nucleotide sequence ID" value="NZ_CP155468.1"/>
</dbReference>
<evidence type="ECO:0000313" key="2">
    <source>
        <dbReference type="Proteomes" id="UP000276349"/>
    </source>
</evidence>
<dbReference type="EMBL" id="RXNR01000024">
    <property type="protein sequence ID" value="RTQ92997.1"/>
    <property type="molecule type" value="Genomic_DNA"/>
</dbReference>
<protein>
    <submittedName>
        <fullName evidence="1">Uncharacterized protein</fullName>
    </submittedName>
</protein>
<dbReference type="OrthoDB" id="2905294at2"/>
<organism evidence="1 2">
    <name type="scientific">Lysinibacillus telephonicus</name>
    <dbReference type="NCBI Taxonomy" id="1714840"/>
    <lineage>
        <taxon>Bacteria</taxon>
        <taxon>Bacillati</taxon>
        <taxon>Bacillota</taxon>
        <taxon>Bacilli</taxon>
        <taxon>Bacillales</taxon>
        <taxon>Bacillaceae</taxon>
        <taxon>Lysinibacillus</taxon>
    </lineage>
</organism>
<comment type="caution">
    <text evidence="1">The sequence shown here is derived from an EMBL/GenBank/DDBJ whole genome shotgun (WGS) entry which is preliminary data.</text>
</comment>
<sequence>MIQSLNTAIVTNTSSTTNSTSINQSKIRWDNVCEAEANNRGEIIESTESVIVNGIAYDADDAARWDEYIEKLDPMFLAFCNLANEGVDINNVTDDNRYSIHFYEFCSMIEKGEVVSEKNAEFGFENFYASNWDIRTELSTYDEGKSDILKSASVLDIIKKCYELGMMTKENRLLFPSELYKIRFEKKMEHALLNKDNIMLINYKMDNNYNKALMNSAYQKSI</sequence>
<reference evidence="1 2" key="1">
    <citation type="submission" date="2018-12" db="EMBL/GenBank/DDBJ databases">
        <authorList>
            <person name="Yu L."/>
        </authorList>
    </citation>
    <scope>NUCLEOTIDE SEQUENCE [LARGE SCALE GENOMIC DNA]</scope>
    <source>
        <strain evidence="1 2">S5H2222</strain>
    </source>
</reference>
<name>A0A3S0J313_9BACI</name>
<evidence type="ECO:0000313" key="1">
    <source>
        <dbReference type="EMBL" id="RTQ92997.1"/>
    </source>
</evidence>